<dbReference type="STRING" id="333673.A0A3M0KCW4"/>
<dbReference type="Gene3D" id="3.30.160.60">
    <property type="entry name" value="Classic Zinc Finger"/>
    <property type="match status" value="2"/>
</dbReference>
<evidence type="ECO:0000256" key="8">
    <source>
        <dbReference type="ARBA" id="ARBA00023015"/>
    </source>
</evidence>
<dbReference type="SUPFAM" id="SSF57667">
    <property type="entry name" value="beta-beta-alpha zinc fingers"/>
    <property type="match status" value="1"/>
</dbReference>
<keyword evidence="10" id="KW-0804">Transcription</keyword>
<evidence type="ECO:0000256" key="2">
    <source>
        <dbReference type="ARBA" id="ARBA00004123"/>
    </source>
</evidence>
<proteinExistence type="inferred from homology"/>
<dbReference type="InterPro" id="IPR013087">
    <property type="entry name" value="Znf_C2H2_type"/>
</dbReference>
<evidence type="ECO:0000256" key="12">
    <source>
        <dbReference type="PROSITE-ProRule" id="PRU00042"/>
    </source>
</evidence>
<evidence type="ECO:0000256" key="4">
    <source>
        <dbReference type="ARBA" id="ARBA00022723"/>
    </source>
</evidence>
<dbReference type="EMBL" id="QRBI01000110">
    <property type="protein sequence ID" value="RMC10999.1"/>
    <property type="molecule type" value="Genomic_DNA"/>
</dbReference>
<evidence type="ECO:0000256" key="7">
    <source>
        <dbReference type="ARBA" id="ARBA00022833"/>
    </source>
</evidence>
<dbReference type="FunFam" id="3.30.160.60:FF:001489">
    <property type="entry name" value="Zinc finger protein interacting with ribonucleoprotein K"/>
    <property type="match status" value="1"/>
</dbReference>
<evidence type="ECO:0000256" key="9">
    <source>
        <dbReference type="ARBA" id="ARBA00023125"/>
    </source>
</evidence>
<evidence type="ECO:0000256" key="6">
    <source>
        <dbReference type="ARBA" id="ARBA00022771"/>
    </source>
</evidence>
<feature type="domain" description="C2H2-type" evidence="14">
    <location>
        <begin position="101"/>
        <end position="128"/>
    </location>
</feature>
<keyword evidence="7" id="KW-0862">Zinc</keyword>
<protein>
    <recommendedName>
        <fullName evidence="14">C2H2-type domain-containing protein</fullName>
    </recommendedName>
</protein>
<name>A0A3M0KCW4_HIRRU</name>
<keyword evidence="9" id="KW-0238">DNA-binding</keyword>
<dbReference type="OrthoDB" id="9893417at2759"/>
<comment type="similarity">
    <text evidence="3">Belongs to the krueppel C2H2-type zinc-finger protein family.</text>
</comment>
<dbReference type="SMART" id="SM00355">
    <property type="entry name" value="ZnF_C2H2"/>
    <property type="match status" value="2"/>
</dbReference>
<feature type="region of interest" description="Disordered" evidence="13">
    <location>
        <begin position="53"/>
        <end position="91"/>
    </location>
</feature>
<comment type="function">
    <text evidence="1">May be involved in transcriptional regulation.</text>
</comment>
<sequence length="147" mass="16648">MEEESGQEQDEEEGERKRRKLGCRVCCVRSTFSPESISPPPPACRRICHSQPVARWRRRKSPREPAREGAANPAQGGKTPLCQEGSQSSELVKPQFEEKPYKCLECGKSFSQSFNLIWHQVIHTGERPYDCGECGKSFSQSSHLSQH</sequence>
<accession>A0A3M0KCW4</accession>
<keyword evidence="8" id="KW-0805">Transcription regulation</keyword>
<gene>
    <name evidence="15" type="ORF">DUI87_12191</name>
</gene>
<organism evidence="15 16">
    <name type="scientific">Hirundo rustica rustica</name>
    <dbReference type="NCBI Taxonomy" id="333673"/>
    <lineage>
        <taxon>Eukaryota</taxon>
        <taxon>Metazoa</taxon>
        <taxon>Chordata</taxon>
        <taxon>Craniata</taxon>
        <taxon>Vertebrata</taxon>
        <taxon>Euteleostomi</taxon>
        <taxon>Archelosauria</taxon>
        <taxon>Archosauria</taxon>
        <taxon>Dinosauria</taxon>
        <taxon>Saurischia</taxon>
        <taxon>Theropoda</taxon>
        <taxon>Coelurosauria</taxon>
        <taxon>Aves</taxon>
        <taxon>Neognathae</taxon>
        <taxon>Neoaves</taxon>
        <taxon>Telluraves</taxon>
        <taxon>Australaves</taxon>
        <taxon>Passeriformes</taxon>
        <taxon>Sylvioidea</taxon>
        <taxon>Hirundinidae</taxon>
        <taxon>Hirundo</taxon>
    </lineage>
</organism>
<evidence type="ECO:0000256" key="11">
    <source>
        <dbReference type="ARBA" id="ARBA00023242"/>
    </source>
</evidence>
<evidence type="ECO:0000259" key="14">
    <source>
        <dbReference type="PROSITE" id="PS50157"/>
    </source>
</evidence>
<keyword evidence="16" id="KW-1185">Reference proteome</keyword>
<dbReference type="InterPro" id="IPR036236">
    <property type="entry name" value="Znf_C2H2_sf"/>
</dbReference>
<dbReference type="Proteomes" id="UP000269221">
    <property type="component" value="Unassembled WGS sequence"/>
</dbReference>
<dbReference type="PROSITE" id="PS00028">
    <property type="entry name" value="ZINC_FINGER_C2H2_1"/>
    <property type="match status" value="1"/>
</dbReference>
<dbReference type="PANTHER" id="PTHR23226:SF85">
    <property type="entry name" value="ZINC FINGER PROTEIN 397"/>
    <property type="match status" value="1"/>
</dbReference>
<comment type="caution">
    <text evidence="15">The sequence shown here is derived from an EMBL/GenBank/DDBJ whole genome shotgun (WGS) entry which is preliminary data.</text>
</comment>
<keyword evidence="11" id="KW-0539">Nucleus</keyword>
<dbReference type="PROSITE" id="PS50157">
    <property type="entry name" value="ZINC_FINGER_C2H2_2"/>
    <property type="match status" value="2"/>
</dbReference>
<feature type="domain" description="C2H2-type" evidence="14">
    <location>
        <begin position="129"/>
        <end position="147"/>
    </location>
</feature>
<keyword evidence="6 12" id="KW-0863">Zinc-finger</keyword>
<evidence type="ECO:0000313" key="15">
    <source>
        <dbReference type="EMBL" id="RMC10999.1"/>
    </source>
</evidence>
<dbReference type="PANTHER" id="PTHR23226">
    <property type="entry name" value="ZINC FINGER AND SCAN DOMAIN-CONTAINING"/>
    <property type="match status" value="1"/>
</dbReference>
<comment type="subcellular location">
    <subcellularLocation>
        <location evidence="2">Nucleus</location>
    </subcellularLocation>
</comment>
<dbReference type="GO" id="GO:0000978">
    <property type="term" value="F:RNA polymerase II cis-regulatory region sequence-specific DNA binding"/>
    <property type="evidence" value="ECO:0007669"/>
    <property type="project" value="TreeGrafter"/>
</dbReference>
<evidence type="ECO:0000256" key="5">
    <source>
        <dbReference type="ARBA" id="ARBA00022737"/>
    </source>
</evidence>
<evidence type="ECO:0000313" key="16">
    <source>
        <dbReference type="Proteomes" id="UP000269221"/>
    </source>
</evidence>
<dbReference type="FunFam" id="3.30.160.60:FF:000015">
    <property type="entry name" value="Zinc finger protein 569"/>
    <property type="match status" value="1"/>
</dbReference>
<dbReference type="GO" id="GO:0005634">
    <property type="term" value="C:nucleus"/>
    <property type="evidence" value="ECO:0007669"/>
    <property type="project" value="UniProtKB-SubCell"/>
</dbReference>
<evidence type="ECO:0000256" key="3">
    <source>
        <dbReference type="ARBA" id="ARBA00006991"/>
    </source>
</evidence>
<keyword evidence="5" id="KW-0677">Repeat</keyword>
<dbReference type="AlphaFoldDB" id="A0A3M0KCW4"/>
<keyword evidence="4" id="KW-0479">Metal-binding</keyword>
<reference evidence="15 16" key="1">
    <citation type="submission" date="2018-07" db="EMBL/GenBank/DDBJ databases">
        <title>A high quality draft genome assembly of the barn swallow (H. rustica rustica).</title>
        <authorList>
            <person name="Formenti G."/>
            <person name="Chiara M."/>
            <person name="Poveda L."/>
            <person name="Francoijs K.-J."/>
            <person name="Bonisoli-Alquati A."/>
            <person name="Canova L."/>
            <person name="Gianfranceschi L."/>
            <person name="Horner D.S."/>
            <person name="Saino N."/>
        </authorList>
    </citation>
    <scope>NUCLEOTIDE SEQUENCE [LARGE SCALE GENOMIC DNA]</scope>
    <source>
        <strain evidence="15">Chelidonia</strain>
        <tissue evidence="15">Blood</tissue>
    </source>
</reference>
<evidence type="ECO:0000256" key="1">
    <source>
        <dbReference type="ARBA" id="ARBA00003767"/>
    </source>
</evidence>
<dbReference type="GO" id="GO:0008270">
    <property type="term" value="F:zinc ion binding"/>
    <property type="evidence" value="ECO:0007669"/>
    <property type="project" value="UniProtKB-KW"/>
</dbReference>
<dbReference type="Pfam" id="PF00096">
    <property type="entry name" value="zf-C2H2"/>
    <property type="match status" value="2"/>
</dbReference>
<evidence type="ECO:0000256" key="10">
    <source>
        <dbReference type="ARBA" id="ARBA00023163"/>
    </source>
</evidence>
<evidence type="ECO:0000256" key="13">
    <source>
        <dbReference type="SAM" id="MobiDB-lite"/>
    </source>
</evidence>
<dbReference type="GO" id="GO:0000981">
    <property type="term" value="F:DNA-binding transcription factor activity, RNA polymerase II-specific"/>
    <property type="evidence" value="ECO:0007669"/>
    <property type="project" value="TreeGrafter"/>
</dbReference>